<feature type="domain" description="5'-Nucleotidase C-terminal" evidence="4">
    <location>
        <begin position="314"/>
        <end position="443"/>
    </location>
</feature>
<dbReference type="SUPFAM" id="SSF56300">
    <property type="entry name" value="Metallo-dependent phosphatases"/>
    <property type="match status" value="1"/>
</dbReference>
<dbReference type="Pfam" id="PF00149">
    <property type="entry name" value="Metallophos"/>
    <property type="match status" value="1"/>
</dbReference>
<comment type="caution">
    <text evidence="5">The sequence shown here is derived from an EMBL/GenBank/DDBJ whole genome shotgun (WGS) entry which is preliminary data.</text>
</comment>
<dbReference type="InterPro" id="IPR008334">
    <property type="entry name" value="5'-Nucleotdase_C"/>
</dbReference>
<dbReference type="InterPro" id="IPR036907">
    <property type="entry name" value="5'-Nucleotdase_C_sf"/>
</dbReference>
<dbReference type="InterPro" id="IPR004843">
    <property type="entry name" value="Calcineurin-like_PHP"/>
</dbReference>
<name>A0ABY2KHA6_9RHOB</name>
<gene>
    <name evidence="5" type="ORF">EEB11_17615</name>
</gene>
<evidence type="ECO:0000256" key="1">
    <source>
        <dbReference type="ARBA" id="ARBA00022729"/>
    </source>
</evidence>
<evidence type="ECO:0000313" key="5">
    <source>
        <dbReference type="EMBL" id="TGD41643.1"/>
    </source>
</evidence>
<dbReference type="Pfam" id="PF02872">
    <property type="entry name" value="5_nucleotid_C"/>
    <property type="match status" value="1"/>
</dbReference>
<dbReference type="PRINTS" id="PR01607">
    <property type="entry name" value="APYRASEFAMLY"/>
</dbReference>
<comment type="similarity">
    <text evidence="2">Belongs to the 5'-nucleotidase family.</text>
</comment>
<dbReference type="InterPro" id="IPR006179">
    <property type="entry name" value="5_nucleotidase/apyrase"/>
</dbReference>
<proteinExistence type="inferred from homology"/>
<evidence type="ECO:0000259" key="3">
    <source>
        <dbReference type="Pfam" id="PF00149"/>
    </source>
</evidence>
<dbReference type="Gene3D" id="3.60.21.10">
    <property type="match status" value="1"/>
</dbReference>
<evidence type="ECO:0000259" key="4">
    <source>
        <dbReference type="Pfam" id="PF02872"/>
    </source>
</evidence>
<keyword evidence="2" id="KW-0378">Hydrolase</keyword>
<evidence type="ECO:0000313" key="6">
    <source>
        <dbReference type="Proteomes" id="UP000297741"/>
    </source>
</evidence>
<organism evidence="5 6">
    <name type="scientific">Pseudotabrizicola sediminis</name>
    <dbReference type="NCBI Taxonomy" id="2486418"/>
    <lineage>
        <taxon>Bacteria</taxon>
        <taxon>Pseudomonadati</taxon>
        <taxon>Pseudomonadota</taxon>
        <taxon>Alphaproteobacteria</taxon>
        <taxon>Rhodobacterales</taxon>
        <taxon>Paracoccaceae</taxon>
        <taxon>Pseudotabrizicola</taxon>
    </lineage>
</organism>
<evidence type="ECO:0000256" key="2">
    <source>
        <dbReference type="RuleBase" id="RU362119"/>
    </source>
</evidence>
<dbReference type="Proteomes" id="UP000297741">
    <property type="component" value="Unassembled WGS sequence"/>
</dbReference>
<dbReference type="RefSeq" id="WP_135433610.1">
    <property type="nucleotide sequence ID" value="NZ_RPEM01000017.1"/>
</dbReference>
<sequence>MQTDPKSTAGSKDDHRLTLLQINDTHGYLEPHPELVWSQDGPEFPLLGGFARIKTLFDTVRAEGGAVLAFDNGDTFHGTYAAVTTEGEGLLPTINGLGLAAMTGHWDFAWGPAHVQDLAAALHHPFLAANCTAISDGSRPFPATLMCMAGGLKVGVIGIAATILDKTMPPSFAEGMRFTDGIEETRAEAARLRADGADLVVVLSHLGYPQDVALAGMVDGIDVILSGHTHNRVEVPAQVNGALLIQSGCHGSYVGRLDLQVEGGRVAGFRHRLIPVDDSIAPDPTMQELVEAAMASTRPLQAQIVGRTEVALHRATSLDAPMDDALLAATALAAGTEIAFSNGWRYGAPIPAGPVTLNDLWNIVPTNPPVSTVDLMGAEIISMLEANLESTFSADPFGQRGGFVKRFRGLTVNAKLENPKGNRIEQVFTRNGRIDPAAIYPVAFITAQGIPASMGSQRRDLEISAIAALQAWFSDPANAVQPGLGRVRIV</sequence>
<reference evidence="5 6" key="1">
    <citation type="submission" date="2018-11" db="EMBL/GenBank/DDBJ databases">
        <title>Tabrizicola sp. isolated from sediment of alpine lake.</title>
        <authorList>
            <person name="Liu Z."/>
        </authorList>
    </citation>
    <scope>NUCLEOTIDE SEQUENCE [LARGE SCALE GENOMIC DNA]</scope>
    <source>
        <strain evidence="5 6">DRYC-M-16</strain>
    </source>
</reference>
<dbReference type="PANTHER" id="PTHR11575:SF24">
    <property type="entry name" value="5'-NUCLEOTIDASE"/>
    <property type="match status" value="1"/>
</dbReference>
<dbReference type="EMBL" id="RPEM01000017">
    <property type="protein sequence ID" value="TGD41643.1"/>
    <property type="molecule type" value="Genomic_DNA"/>
</dbReference>
<accession>A0ABY2KHA6</accession>
<dbReference type="PANTHER" id="PTHR11575">
    <property type="entry name" value="5'-NUCLEOTIDASE-RELATED"/>
    <property type="match status" value="1"/>
</dbReference>
<feature type="domain" description="Calcineurin-like phosphoesterase" evidence="3">
    <location>
        <begin position="18"/>
        <end position="231"/>
    </location>
</feature>
<dbReference type="SUPFAM" id="SSF55816">
    <property type="entry name" value="5'-nucleotidase (syn. UDP-sugar hydrolase), C-terminal domain"/>
    <property type="match status" value="1"/>
</dbReference>
<keyword evidence="6" id="KW-1185">Reference proteome</keyword>
<keyword evidence="1" id="KW-0732">Signal</keyword>
<protein>
    <submittedName>
        <fullName evidence="5">Bifunctional metallophosphatase/5'-nucleotidase</fullName>
    </submittedName>
</protein>
<keyword evidence="2" id="KW-0547">Nucleotide-binding</keyword>
<dbReference type="Gene3D" id="3.90.780.10">
    <property type="entry name" value="5'-Nucleotidase, C-terminal domain"/>
    <property type="match status" value="1"/>
</dbReference>
<dbReference type="InterPro" id="IPR029052">
    <property type="entry name" value="Metallo-depent_PP-like"/>
</dbReference>